<keyword evidence="4" id="KW-1185">Reference proteome</keyword>
<proteinExistence type="predicted"/>
<keyword evidence="1" id="KW-0812">Transmembrane</keyword>
<keyword evidence="2" id="KW-0732">Signal</keyword>
<reference evidence="3" key="1">
    <citation type="submission" date="2022-09" db="EMBL/GenBank/DDBJ databases">
        <title>Novosphingobium sp. Nov., a polycyclic aromatic hydrocarbon-degrading bacterium isolated form mangrove sediments in HongKong.</title>
        <authorList>
            <person name="Hu Z."/>
        </authorList>
    </citation>
    <scope>NUCLEOTIDE SEQUENCE</scope>
    <source>
        <strain evidence="3">HK4-1</strain>
    </source>
</reference>
<evidence type="ECO:0000256" key="2">
    <source>
        <dbReference type="SAM" id="SignalP"/>
    </source>
</evidence>
<evidence type="ECO:0000256" key="1">
    <source>
        <dbReference type="SAM" id="Phobius"/>
    </source>
</evidence>
<keyword evidence="1" id="KW-0472">Membrane</keyword>
<comment type="caution">
    <text evidence="3">The sequence shown here is derived from an EMBL/GenBank/DDBJ whole genome shotgun (WGS) entry which is preliminary data.</text>
</comment>
<evidence type="ECO:0000313" key="3">
    <source>
        <dbReference type="EMBL" id="MCT2398888.1"/>
    </source>
</evidence>
<dbReference type="Proteomes" id="UP001165583">
    <property type="component" value="Unassembled WGS sequence"/>
</dbReference>
<dbReference type="RefSeq" id="WP_260044463.1">
    <property type="nucleotide sequence ID" value="NZ_JANZXA010000002.1"/>
</dbReference>
<accession>A0ABT2I256</accession>
<gene>
    <name evidence="3" type="ORF">NZK81_04970</name>
</gene>
<dbReference type="EMBL" id="JANZXA010000002">
    <property type="protein sequence ID" value="MCT2398888.1"/>
    <property type="molecule type" value="Genomic_DNA"/>
</dbReference>
<organism evidence="3 4">
    <name type="scientific">Novosphingobium mangrovi</name>
    <name type="common">ex Huang et al. 2023</name>
    <dbReference type="NCBI Taxonomy" id="2976432"/>
    <lineage>
        <taxon>Bacteria</taxon>
        <taxon>Pseudomonadati</taxon>
        <taxon>Pseudomonadota</taxon>
        <taxon>Alphaproteobacteria</taxon>
        <taxon>Sphingomonadales</taxon>
        <taxon>Sphingomonadaceae</taxon>
        <taxon>Novosphingobium</taxon>
    </lineage>
</organism>
<name>A0ABT2I256_9SPHN</name>
<evidence type="ECO:0000313" key="4">
    <source>
        <dbReference type="Proteomes" id="UP001165583"/>
    </source>
</evidence>
<feature type="transmembrane region" description="Helical" evidence="1">
    <location>
        <begin position="41"/>
        <end position="60"/>
    </location>
</feature>
<sequence>MKIRWKTLAGRLGLGTALAASALMAASPAMARDHYRDRGDDAAIAIGAGIIGLAIGAAIADNHDRRYYDRGWYPARRYVTVRGYPGYYYYYDGYPNRYYRDRYYDRYYAPYYRDRWSRGRDWRHDRRDYYRDRRDYYSDRRYDRHYGNRHYRDDRDYRRDRDWRRR</sequence>
<feature type="signal peptide" evidence="2">
    <location>
        <begin position="1"/>
        <end position="31"/>
    </location>
</feature>
<feature type="chain" id="PRO_5046231868" evidence="2">
    <location>
        <begin position="32"/>
        <end position="166"/>
    </location>
</feature>
<protein>
    <submittedName>
        <fullName evidence="3">Uncharacterized protein</fullName>
    </submittedName>
</protein>
<keyword evidence="1" id="KW-1133">Transmembrane helix</keyword>